<accession>A0AAD4DTQ5</accession>
<gene>
    <name evidence="2" type="ORF">F5891DRAFT_1258621</name>
</gene>
<dbReference type="InterPro" id="IPR029058">
    <property type="entry name" value="AB_hydrolase_fold"/>
</dbReference>
<evidence type="ECO:0000259" key="1">
    <source>
        <dbReference type="Pfam" id="PF09994"/>
    </source>
</evidence>
<dbReference type="GeneID" id="64664392"/>
<reference evidence="2" key="1">
    <citation type="journal article" date="2020" name="New Phytol.">
        <title>Comparative genomics reveals dynamic genome evolution in host specialist ectomycorrhizal fungi.</title>
        <authorList>
            <person name="Lofgren L.A."/>
            <person name="Nguyen N.H."/>
            <person name="Vilgalys R."/>
            <person name="Ruytinx J."/>
            <person name="Liao H.L."/>
            <person name="Branco S."/>
            <person name="Kuo A."/>
            <person name="LaButti K."/>
            <person name="Lipzen A."/>
            <person name="Andreopoulos W."/>
            <person name="Pangilinan J."/>
            <person name="Riley R."/>
            <person name="Hundley H."/>
            <person name="Na H."/>
            <person name="Barry K."/>
            <person name="Grigoriev I.V."/>
            <person name="Stajich J.E."/>
            <person name="Kennedy P.G."/>
        </authorList>
    </citation>
    <scope>NUCLEOTIDE SEQUENCE</scope>
    <source>
        <strain evidence="2">FC203</strain>
    </source>
</reference>
<dbReference type="EMBL" id="JABBWK010000095">
    <property type="protein sequence ID" value="KAG1893572.1"/>
    <property type="molecule type" value="Genomic_DNA"/>
</dbReference>
<protein>
    <recommendedName>
        <fullName evidence="1">T6SS Phospholipase effector Tle1-like catalytic domain-containing protein</fullName>
    </recommendedName>
</protein>
<evidence type="ECO:0000313" key="3">
    <source>
        <dbReference type="Proteomes" id="UP001195769"/>
    </source>
</evidence>
<dbReference type="PANTHER" id="PTHR33840:SF2">
    <property type="entry name" value="TLE1 PHOSPHOLIPASE DOMAIN-CONTAINING PROTEIN"/>
    <property type="match status" value="1"/>
</dbReference>
<dbReference type="Pfam" id="PF09994">
    <property type="entry name" value="T6SS_Tle1-like_cat"/>
    <property type="match status" value="2"/>
</dbReference>
<comment type="caution">
    <text evidence="2">The sequence shown here is derived from an EMBL/GenBank/DDBJ whole genome shotgun (WGS) entry which is preliminary data.</text>
</comment>
<dbReference type="Gene3D" id="3.40.50.1820">
    <property type="entry name" value="alpha/beta hydrolase"/>
    <property type="match status" value="1"/>
</dbReference>
<dbReference type="RefSeq" id="XP_041219148.1">
    <property type="nucleotide sequence ID" value="XM_041370094.1"/>
</dbReference>
<organism evidence="2 3">
    <name type="scientific">Suillus fuscotomentosus</name>
    <dbReference type="NCBI Taxonomy" id="1912939"/>
    <lineage>
        <taxon>Eukaryota</taxon>
        <taxon>Fungi</taxon>
        <taxon>Dikarya</taxon>
        <taxon>Basidiomycota</taxon>
        <taxon>Agaricomycotina</taxon>
        <taxon>Agaricomycetes</taxon>
        <taxon>Agaricomycetidae</taxon>
        <taxon>Boletales</taxon>
        <taxon>Suillineae</taxon>
        <taxon>Suillaceae</taxon>
        <taxon>Suillus</taxon>
    </lineage>
</organism>
<dbReference type="SUPFAM" id="SSF53474">
    <property type="entry name" value="alpha/beta-Hydrolases"/>
    <property type="match status" value="1"/>
</dbReference>
<sequence>MYLIKILWLTAAQNIDVVKLYSQLVKSEDQLTYYNSKVGTHARPSWRSLTYVYHWLSSKVDLLIAWNLESVILAAYRWISENYQDGDRIYLFGFSSGAYLARALTGMIHRRKSQRRHAWASELAETFKSTFCRSHVHIHFIGVWDTVSSVGVVRGKTLPSTTDGDHHMCYFRHALALDERRVKLYPCGGGNRLNEKLQSGDIPLLWMRKETVEADLRMKLTEVVWKMDDLSMWWLLEFALVKRSRVRVRALSFSPRTDEFTRIS</sequence>
<evidence type="ECO:0000313" key="2">
    <source>
        <dbReference type="EMBL" id="KAG1893572.1"/>
    </source>
</evidence>
<dbReference type="Proteomes" id="UP001195769">
    <property type="component" value="Unassembled WGS sequence"/>
</dbReference>
<proteinExistence type="predicted"/>
<feature type="domain" description="T6SS Phospholipase effector Tle1-like catalytic" evidence="1">
    <location>
        <begin position="15"/>
        <end position="110"/>
    </location>
</feature>
<dbReference type="AlphaFoldDB" id="A0AAD4DTQ5"/>
<dbReference type="PANTHER" id="PTHR33840">
    <property type="match status" value="1"/>
</dbReference>
<dbReference type="InterPro" id="IPR018712">
    <property type="entry name" value="Tle1-like_cat"/>
</dbReference>
<keyword evidence="3" id="KW-1185">Reference proteome</keyword>
<feature type="domain" description="T6SS Phospholipase effector Tle1-like catalytic" evidence="1">
    <location>
        <begin position="112"/>
        <end position="186"/>
    </location>
</feature>
<name>A0AAD4DTQ5_9AGAM</name>